<dbReference type="Gene3D" id="1.10.10.880">
    <property type="entry name" value="Anti sigma-E protein RseA, N-terminal domain"/>
    <property type="match status" value="1"/>
</dbReference>
<feature type="domain" description="Anti sigma-E protein RseA N-terminal" evidence="2">
    <location>
        <begin position="8"/>
        <end position="52"/>
    </location>
</feature>
<dbReference type="EMBL" id="CP031700">
    <property type="protein sequence ID" value="QEY25982.1"/>
    <property type="molecule type" value="Genomic_DNA"/>
</dbReference>
<dbReference type="CDD" id="cd16328">
    <property type="entry name" value="RseA_N"/>
    <property type="match status" value="1"/>
</dbReference>
<dbReference type="SUPFAM" id="SSF89069">
    <property type="entry name" value="N-terminal, cytoplasmic domain of anti-sigmaE factor RseA"/>
    <property type="match status" value="1"/>
</dbReference>
<dbReference type="Proteomes" id="UP000325713">
    <property type="component" value="Chromosome"/>
</dbReference>
<keyword evidence="1" id="KW-0472">Membrane</keyword>
<organism evidence="3 4">
    <name type="scientific">Neisseria zalophi</name>
    <dbReference type="NCBI Taxonomy" id="640030"/>
    <lineage>
        <taxon>Bacteria</taxon>
        <taxon>Pseudomonadati</taxon>
        <taxon>Pseudomonadota</taxon>
        <taxon>Betaproteobacteria</taxon>
        <taxon>Neisseriales</taxon>
        <taxon>Neisseriaceae</taxon>
        <taxon>Neisseria</taxon>
    </lineage>
</organism>
<dbReference type="AlphaFoldDB" id="A0A5J6PYJ3"/>
<dbReference type="Pfam" id="PF03872">
    <property type="entry name" value="RseA_N"/>
    <property type="match status" value="1"/>
</dbReference>
<dbReference type="InterPro" id="IPR036147">
    <property type="entry name" value="Anti-sigma_E_RseA_N_sf"/>
</dbReference>
<dbReference type="OrthoDB" id="8606663at2"/>
<sequence length="201" mass="21981">MNQNKDFEFVSAAMDDDDLSDEMLDKLLSDSEAQKKWHEYHVIRDYMRYAKSVSDAGVNTNDMATEKNIVVNDIDNDKSQHIHKPEIIENKAAANQAFYGFAVAASVLAVAVGLWQFWPHSHTGGASSVVQKNMPADNVEEGIVPVGSQTDSVQTDPVANAEAQGAVVPNAARENQTNTIEKHSAVRVEKILGQNASDNVQ</sequence>
<keyword evidence="4" id="KW-1185">Reference proteome</keyword>
<evidence type="ECO:0000313" key="4">
    <source>
        <dbReference type="Proteomes" id="UP000325713"/>
    </source>
</evidence>
<dbReference type="RefSeq" id="WP_151050852.1">
    <property type="nucleotide sequence ID" value="NZ_CP031700.1"/>
</dbReference>
<evidence type="ECO:0000256" key="1">
    <source>
        <dbReference type="SAM" id="Phobius"/>
    </source>
</evidence>
<keyword evidence="1" id="KW-1133">Transmembrane helix</keyword>
<proteinExistence type="predicted"/>
<keyword evidence="1" id="KW-0812">Transmembrane</keyword>
<gene>
    <name evidence="3" type="ORF">D0T92_05165</name>
</gene>
<feature type="transmembrane region" description="Helical" evidence="1">
    <location>
        <begin position="97"/>
        <end position="118"/>
    </location>
</feature>
<protein>
    <recommendedName>
        <fullName evidence="2">Anti sigma-E protein RseA N-terminal domain-containing protein</fullName>
    </recommendedName>
</protein>
<dbReference type="GO" id="GO:0016989">
    <property type="term" value="F:sigma factor antagonist activity"/>
    <property type="evidence" value="ECO:0007669"/>
    <property type="project" value="InterPro"/>
</dbReference>
<reference evidence="3 4" key="1">
    <citation type="submission" date="2018-08" db="EMBL/GenBank/DDBJ databases">
        <title>Neisseria zalophi ATCC BAA-2455 complete genome.</title>
        <authorList>
            <person name="Veseli I.A."/>
            <person name="Buttler R."/>
            <person name="Mascarenhas dos Santos A.C."/>
            <person name="Pombert J.-F."/>
        </authorList>
    </citation>
    <scope>NUCLEOTIDE SEQUENCE [LARGE SCALE GENOMIC DNA]</scope>
    <source>
        <strain evidence="3 4">ATCC BAA-2455</strain>
    </source>
</reference>
<dbReference type="KEGG" id="nzl:D0T92_05165"/>
<name>A0A5J6PYJ3_9NEIS</name>
<dbReference type="InterPro" id="IPR005572">
    <property type="entry name" value="Anti-sigma_E_RseA_N"/>
</dbReference>
<evidence type="ECO:0000313" key="3">
    <source>
        <dbReference type="EMBL" id="QEY25982.1"/>
    </source>
</evidence>
<evidence type="ECO:0000259" key="2">
    <source>
        <dbReference type="Pfam" id="PF03872"/>
    </source>
</evidence>
<accession>A0A5J6PYJ3</accession>